<dbReference type="Pfam" id="PF13464">
    <property type="entry name" value="RodZ_C"/>
    <property type="match status" value="1"/>
</dbReference>
<evidence type="ECO:0000256" key="1">
    <source>
        <dbReference type="SAM" id="MobiDB-lite"/>
    </source>
</evidence>
<keyword evidence="5" id="KW-1185">Reference proteome</keyword>
<feature type="compositionally biased region" description="Polar residues" evidence="1">
    <location>
        <begin position="161"/>
        <end position="175"/>
    </location>
</feature>
<evidence type="ECO:0000259" key="3">
    <source>
        <dbReference type="Pfam" id="PF13464"/>
    </source>
</evidence>
<dbReference type="PANTHER" id="PTHR34475">
    <property type="match status" value="1"/>
</dbReference>
<keyword evidence="2" id="KW-0812">Transmembrane</keyword>
<feature type="region of interest" description="Disordered" evidence="1">
    <location>
        <begin position="146"/>
        <end position="208"/>
    </location>
</feature>
<feature type="domain" description="Cytoskeleton protein RodZ-like C-terminal" evidence="3">
    <location>
        <begin position="250"/>
        <end position="320"/>
    </location>
</feature>
<feature type="compositionally biased region" description="Low complexity" evidence="1">
    <location>
        <begin position="146"/>
        <end position="160"/>
    </location>
</feature>
<dbReference type="InterPro" id="IPR001387">
    <property type="entry name" value="Cro/C1-type_HTH"/>
</dbReference>
<reference evidence="4 5" key="1">
    <citation type="submission" date="2021-10" db="EMBL/GenBank/DDBJ databases">
        <title>Alishewanella koreense sp. nov. isolated from seawater of southwestern coast in South Korea and the proposal for the reclassification of Rheinheimera perlucida and Rheinheimera tuosuensis as Arsukibacterium perlucida and Arsukibacterium tuosuensis.</title>
        <authorList>
            <person name="Kim K.H."/>
            <person name="Ruan W."/>
            <person name="Kim K.R."/>
            <person name="Baek J.H."/>
            <person name="Jeon C.O."/>
        </authorList>
    </citation>
    <scope>NUCLEOTIDE SEQUENCE [LARGE SCALE GENOMIC DNA]</scope>
    <source>
        <strain evidence="4 5">16-MA</strain>
    </source>
</reference>
<organism evidence="4 5">
    <name type="scientific">Alishewanella maricola</name>
    <dbReference type="NCBI Taxonomy" id="2795740"/>
    <lineage>
        <taxon>Bacteria</taxon>
        <taxon>Pseudomonadati</taxon>
        <taxon>Pseudomonadota</taxon>
        <taxon>Gammaproteobacteria</taxon>
        <taxon>Alteromonadales</taxon>
        <taxon>Alteromonadaceae</taxon>
        <taxon>Alishewanella</taxon>
    </lineage>
</organism>
<name>A0ABS8C3X6_9ALTE</name>
<gene>
    <name evidence="4" type="ORF">JAO78_009430</name>
</gene>
<dbReference type="Gene3D" id="1.10.260.40">
    <property type="entry name" value="lambda repressor-like DNA-binding domains"/>
    <property type="match status" value="1"/>
</dbReference>
<feature type="compositionally biased region" description="Low complexity" evidence="1">
    <location>
        <begin position="176"/>
        <end position="193"/>
    </location>
</feature>
<proteinExistence type="predicted"/>
<dbReference type="CDD" id="cd00093">
    <property type="entry name" value="HTH_XRE"/>
    <property type="match status" value="1"/>
</dbReference>
<protein>
    <submittedName>
        <fullName evidence="4">DUF4115 domain-containing protein</fullName>
    </submittedName>
</protein>
<dbReference type="InterPro" id="IPR050400">
    <property type="entry name" value="Bact_Cytoskel_RodZ"/>
</dbReference>
<dbReference type="SUPFAM" id="SSF47413">
    <property type="entry name" value="lambda repressor-like DNA-binding domains"/>
    <property type="match status" value="1"/>
</dbReference>
<keyword evidence="2" id="KW-0472">Membrane</keyword>
<dbReference type="Pfam" id="PF13413">
    <property type="entry name" value="HTH_25"/>
    <property type="match status" value="1"/>
</dbReference>
<dbReference type="Proteomes" id="UP000633814">
    <property type="component" value="Unassembled WGS sequence"/>
</dbReference>
<accession>A0ABS8C3X6</accession>
<dbReference type="RefSeq" id="WP_226751096.1">
    <property type="nucleotide sequence ID" value="NZ_JAEINI020000005.1"/>
</dbReference>
<sequence length="326" mass="35669">MTNDEQLEASSAPELTVGQILRQTREKRGLSLKDVAQQLNLKAEVLQCIEADEPDKNILPTFMRGYVRAYARYLKLPELPLLKQFEQAHHVNSAPVKTMKTFSNRQAKQQTEARFMWLTYLIAAILLASLAIWFWQGSRDFVTSDSLPTSSTTPALTESSGTIPLTQTASQPSSWESPPAANNAADNSNEPESLVSESVTQSDSSALPSSVPMVELAAPITDTLLAPENNELATESFGDSNDSGLDRLKMTFAENCWIDVVDASGERVAYGTKQAGYIMELNAKAPFVITLGNPSVVAIELNQQPYDMSKYPGGRVAKFTLSGQNE</sequence>
<dbReference type="PANTHER" id="PTHR34475:SF1">
    <property type="entry name" value="CYTOSKELETON PROTEIN RODZ"/>
    <property type="match status" value="1"/>
</dbReference>
<dbReference type="EMBL" id="JAEINI020000005">
    <property type="protein sequence ID" value="MCB5227033.1"/>
    <property type="molecule type" value="Genomic_DNA"/>
</dbReference>
<evidence type="ECO:0000256" key="2">
    <source>
        <dbReference type="SAM" id="Phobius"/>
    </source>
</evidence>
<comment type="caution">
    <text evidence="4">The sequence shown here is derived from an EMBL/GenBank/DDBJ whole genome shotgun (WGS) entry which is preliminary data.</text>
</comment>
<feature type="transmembrane region" description="Helical" evidence="2">
    <location>
        <begin position="115"/>
        <end position="135"/>
    </location>
</feature>
<keyword evidence="2" id="KW-1133">Transmembrane helix</keyword>
<dbReference type="InterPro" id="IPR010982">
    <property type="entry name" value="Lambda_DNA-bd_dom_sf"/>
</dbReference>
<feature type="compositionally biased region" description="Polar residues" evidence="1">
    <location>
        <begin position="195"/>
        <end position="208"/>
    </location>
</feature>
<evidence type="ECO:0000313" key="5">
    <source>
        <dbReference type="Proteomes" id="UP000633814"/>
    </source>
</evidence>
<evidence type="ECO:0000313" key="4">
    <source>
        <dbReference type="EMBL" id="MCB5227033.1"/>
    </source>
</evidence>
<dbReference type="InterPro" id="IPR025194">
    <property type="entry name" value="RodZ-like_C"/>
</dbReference>